<dbReference type="InterPro" id="IPR008978">
    <property type="entry name" value="HSP20-like_chaperone"/>
</dbReference>
<sequence>MERFRRLMRLEDFLLNGDADRFCTTSDKTSANNQPERVNPQQHVLSVAPLNFVPYVGPPMEDNNVASTPNEWETEAAEKVGPGILFLPHHSTQEEWNNILAATTTGVALTGSAAVGQVGPIIGLVDIGESEDSYLFRVSLPGVAREEKDFGCDIDPDGKILINGITTTGEQIVCKHSHVFQMQTQNLCPPGQFSITFQLPGPVDNQHFTGNFGTNGILEGIVKKR</sequence>
<proteinExistence type="inferred from homology"/>
<dbReference type="PROSITE" id="PS01031">
    <property type="entry name" value="SHSP"/>
    <property type="match status" value="1"/>
</dbReference>
<reference evidence="3 4" key="1">
    <citation type="submission" date="2021-02" db="EMBL/GenBank/DDBJ databases">
        <title>Plant Genome Project.</title>
        <authorList>
            <person name="Zhang R.-G."/>
        </authorList>
    </citation>
    <scope>NUCLEOTIDE SEQUENCE [LARGE SCALE GENOMIC DNA]</scope>
    <source>
        <tissue evidence="3">Leaves</tissue>
    </source>
</reference>
<evidence type="ECO:0000313" key="3">
    <source>
        <dbReference type="EMBL" id="KAH7575006.1"/>
    </source>
</evidence>
<evidence type="ECO:0000259" key="2">
    <source>
        <dbReference type="PROSITE" id="PS01031"/>
    </source>
</evidence>
<organism evidence="3 4">
    <name type="scientific">Xanthoceras sorbifolium</name>
    <dbReference type="NCBI Taxonomy" id="99658"/>
    <lineage>
        <taxon>Eukaryota</taxon>
        <taxon>Viridiplantae</taxon>
        <taxon>Streptophyta</taxon>
        <taxon>Embryophyta</taxon>
        <taxon>Tracheophyta</taxon>
        <taxon>Spermatophyta</taxon>
        <taxon>Magnoliopsida</taxon>
        <taxon>eudicotyledons</taxon>
        <taxon>Gunneridae</taxon>
        <taxon>Pentapetalae</taxon>
        <taxon>rosids</taxon>
        <taxon>malvids</taxon>
        <taxon>Sapindales</taxon>
        <taxon>Sapindaceae</taxon>
        <taxon>Xanthoceroideae</taxon>
        <taxon>Xanthoceras</taxon>
    </lineage>
</organism>
<dbReference type="Proteomes" id="UP000827721">
    <property type="component" value="Unassembled WGS sequence"/>
</dbReference>
<dbReference type="PANTHER" id="PTHR34661">
    <property type="entry name" value="INCREASED DNA METHYLATION 3"/>
    <property type="match status" value="1"/>
</dbReference>
<accession>A0ABQ8IEM2</accession>
<gene>
    <name evidence="3" type="ORF">JRO89_XS02G0034600</name>
</gene>
<comment type="caution">
    <text evidence="3">The sequence shown here is derived from an EMBL/GenBank/DDBJ whole genome shotgun (WGS) entry which is preliminary data.</text>
</comment>
<keyword evidence="4" id="KW-1185">Reference proteome</keyword>
<dbReference type="SUPFAM" id="SSF49764">
    <property type="entry name" value="HSP20-like chaperones"/>
    <property type="match status" value="1"/>
</dbReference>
<evidence type="ECO:0000313" key="4">
    <source>
        <dbReference type="Proteomes" id="UP000827721"/>
    </source>
</evidence>
<name>A0ABQ8IEM2_9ROSI</name>
<dbReference type="EMBL" id="JAFEMO010000002">
    <property type="protein sequence ID" value="KAH7575006.1"/>
    <property type="molecule type" value="Genomic_DNA"/>
</dbReference>
<comment type="similarity">
    <text evidence="1">Belongs to the small heat shock protein (HSP20) family.</text>
</comment>
<feature type="domain" description="SHSP" evidence="2">
    <location>
        <begin position="112"/>
        <end position="225"/>
    </location>
</feature>
<evidence type="ECO:0000256" key="1">
    <source>
        <dbReference type="PROSITE-ProRule" id="PRU00285"/>
    </source>
</evidence>
<protein>
    <recommendedName>
        <fullName evidence="2">SHSP domain-containing protein</fullName>
    </recommendedName>
</protein>
<dbReference type="Gene3D" id="2.60.40.790">
    <property type="match status" value="1"/>
</dbReference>
<dbReference type="CDD" id="cd06464">
    <property type="entry name" value="ACD_sHsps-like"/>
    <property type="match status" value="1"/>
</dbReference>
<dbReference type="InterPro" id="IPR039321">
    <property type="entry name" value="IDM2/3-like"/>
</dbReference>
<dbReference type="PANTHER" id="PTHR34661:SF8">
    <property type="entry name" value="ALPHA-CRYSTALLIN DOMAIN-CONTAINING PROTEIN 22.3"/>
    <property type="match status" value="1"/>
</dbReference>
<dbReference type="InterPro" id="IPR002068">
    <property type="entry name" value="A-crystallin/Hsp20_dom"/>
</dbReference>